<dbReference type="Proteomes" id="UP000515276">
    <property type="component" value="Chromosome"/>
</dbReference>
<name>A0A7G5DMD5_9PSED</name>
<proteinExistence type="predicted"/>
<dbReference type="RefSeq" id="WP_182368878.1">
    <property type="nucleotide sequence ID" value="NZ_CP059139.1"/>
</dbReference>
<keyword evidence="2" id="KW-1185">Reference proteome</keyword>
<dbReference type="EMBL" id="CP059139">
    <property type="protein sequence ID" value="QMV62910.1"/>
    <property type="molecule type" value="Genomic_DNA"/>
</dbReference>
<accession>A0A7G5DMD5</accession>
<evidence type="ECO:0000313" key="1">
    <source>
        <dbReference type="EMBL" id="QMV62910.1"/>
    </source>
</evidence>
<gene>
    <name evidence="1" type="ORF">HS968_23300</name>
</gene>
<reference evidence="1 2" key="1">
    <citation type="journal article" date="2020" name="G3 (Bethesda)">
        <title>CeMbio - The Caenorhabditis elegans Microbiome Resource.</title>
        <authorList>
            <person name="Dirksen P."/>
            <person name="Assie A."/>
            <person name="Zimmermann J."/>
            <person name="Zhang F."/>
            <person name="Tietje A.M."/>
            <person name="Marsh S.A."/>
            <person name="Felix M.A."/>
            <person name="Shapira M."/>
            <person name="Kaleta C."/>
            <person name="Schulenburg H."/>
            <person name="Samuel B."/>
        </authorList>
    </citation>
    <scope>NUCLEOTIDE SEQUENCE [LARGE SCALE GENOMIC DNA]</scope>
    <source>
        <strain evidence="1 2">MSPm1</strain>
    </source>
</reference>
<evidence type="ECO:0000313" key="2">
    <source>
        <dbReference type="Proteomes" id="UP000515276"/>
    </source>
</evidence>
<sequence>MIEPYTQKIFFVDNELLADLKQDSIVEYKNFMTPQIDSRMIVIPDLSAQQINELITYVPATEIRVGNVLAKTGYTNQFGPLDEFAGDHATRKFRIWVQLCIALGAKKVAVKNIEKIHIQNQDQSDINVDGSLKAPVVSADASFKRKTSEEENAINEKILSLAAEATGGEPDLAAAEEILTFYDLHKDDMFRSMYEMRRIKSNTLLRHDFTLDLTQDMKRMFDASTKAKLKVMSKICKGGIDASVVNKSLEKSQTALKLSIVVEF</sequence>
<organism evidence="1 2">
    <name type="scientific">Pseudomonas berkeleyensis</name>
    <dbReference type="NCBI Taxonomy" id="2726956"/>
    <lineage>
        <taxon>Bacteria</taxon>
        <taxon>Pseudomonadati</taxon>
        <taxon>Pseudomonadota</taxon>
        <taxon>Gammaproteobacteria</taxon>
        <taxon>Pseudomonadales</taxon>
        <taxon>Pseudomonadaceae</taxon>
        <taxon>Pseudomonas</taxon>
    </lineage>
</organism>
<dbReference type="AlphaFoldDB" id="A0A7G5DMD5"/>
<protein>
    <submittedName>
        <fullName evidence="1">Uncharacterized protein</fullName>
    </submittedName>
</protein>